<dbReference type="RefSeq" id="WP_227707727.1">
    <property type="nucleotide sequence ID" value="NZ_JAJEQX010000014.1"/>
</dbReference>
<organism evidence="1 2">
    <name type="scientific">Ruminococcus turbiniformis</name>
    <dbReference type="NCBI Taxonomy" id="2881258"/>
    <lineage>
        <taxon>Bacteria</taxon>
        <taxon>Bacillati</taxon>
        <taxon>Bacillota</taxon>
        <taxon>Clostridia</taxon>
        <taxon>Eubacteriales</taxon>
        <taxon>Oscillospiraceae</taxon>
        <taxon>Ruminococcus</taxon>
    </lineage>
</organism>
<dbReference type="Gene3D" id="2.60.40.3630">
    <property type="match status" value="1"/>
</dbReference>
<name>A0ABS8FZJ3_9FIRM</name>
<dbReference type="Gene3D" id="3.80.10.10">
    <property type="entry name" value="Ribonuclease Inhibitor"/>
    <property type="match status" value="1"/>
</dbReference>
<evidence type="ECO:0000313" key="2">
    <source>
        <dbReference type="Proteomes" id="UP001198151"/>
    </source>
</evidence>
<evidence type="ECO:0000313" key="1">
    <source>
        <dbReference type="EMBL" id="MCC2254587.1"/>
    </source>
</evidence>
<dbReference type="InterPro" id="IPR032675">
    <property type="entry name" value="LRR_dom_sf"/>
</dbReference>
<gene>
    <name evidence="1" type="ORF">LKD70_09180</name>
</gene>
<accession>A0ABS8FZJ3</accession>
<dbReference type="Proteomes" id="UP001198151">
    <property type="component" value="Unassembled WGS sequence"/>
</dbReference>
<protein>
    <submittedName>
        <fullName evidence="1">Leucine-rich repeat domain-containing protein</fullName>
    </submittedName>
</protein>
<dbReference type="InterPro" id="IPR026906">
    <property type="entry name" value="LRR_5"/>
</dbReference>
<reference evidence="1 2" key="1">
    <citation type="submission" date="2021-10" db="EMBL/GenBank/DDBJ databases">
        <title>Anaerobic single-cell dispensing facilitates the cultivation of human gut bacteria.</title>
        <authorList>
            <person name="Afrizal A."/>
        </authorList>
    </citation>
    <scope>NUCLEOTIDE SEQUENCE [LARGE SCALE GENOMIC DNA]</scope>
    <source>
        <strain evidence="1 2">CLA-AA-H200</strain>
    </source>
</reference>
<comment type="caution">
    <text evidence="1">The sequence shown here is derived from an EMBL/GenBank/DDBJ whole genome shotgun (WGS) entry which is preliminary data.</text>
</comment>
<keyword evidence="2" id="KW-1185">Reference proteome</keyword>
<sequence>MDATAEQSPIVEITAENTNVYRQGETIEASDFHVTATHENGMETDLSSSEISLSRDTPAKIGAVTNVVVSYKDLECTVKVENDRTRIVAFECGSPQPDAVKAVLYSNGELCFEGEGDILAFPDGEYPWKDYENMDDHPITAISFEDKVMPLSLDECFSDIETLEYVKSVPSSVTSMVRTFSGCIALKSAPNLDGCQDLLDMTETFAGCTALTKPSAIPQSTRNLTGTYSECTQLQSGADVSNAVGVVDASSVYEGCTVLTEAELPGNAINISNAFAGCINMREMPEIPDSVQNMSQCFSGDISLSVPSEIPAGVTDVSSCFNGCLRLSGTLTVHGNPEDYSNFLSDCSQATQLDLQGESLILDVLANTSGGNMNITVNGAAPNPAASYRDIIETE</sequence>
<dbReference type="Pfam" id="PF13306">
    <property type="entry name" value="LRR_5"/>
    <property type="match status" value="1"/>
</dbReference>
<dbReference type="EMBL" id="JAJEQX010000014">
    <property type="protein sequence ID" value="MCC2254587.1"/>
    <property type="molecule type" value="Genomic_DNA"/>
</dbReference>
<proteinExistence type="predicted"/>